<reference evidence="2 3" key="1">
    <citation type="journal article" date="2016" name="Nat. Commun.">
        <title>Thousands of microbial genomes shed light on interconnected biogeochemical processes in an aquifer system.</title>
        <authorList>
            <person name="Anantharaman K."/>
            <person name="Brown C.T."/>
            <person name="Hug L.A."/>
            <person name="Sharon I."/>
            <person name="Castelle C.J."/>
            <person name="Probst A.J."/>
            <person name="Thomas B.C."/>
            <person name="Singh A."/>
            <person name="Wilkins M.J."/>
            <person name="Karaoz U."/>
            <person name="Brodie E.L."/>
            <person name="Williams K.H."/>
            <person name="Hubbard S.S."/>
            <person name="Banfield J.F."/>
        </authorList>
    </citation>
    <scope>NUCLEOTIDE SEQUENCE [LARGE SCALE GENOMIC DNA]</scope>
</reference>
<keyword evidence="1" id="KW-1133">Transmembrane helix</keyword>
<accession>A0A1F5VEI1</accession>
<dbReference type="STRING" id="1817863.A2Y62_20635"/>
<dbReference type="Gene3D" id="1.25.40.10">
    <property type="entry name" value="Tetratricopeptide repeat domain"/>
    <property type="match status" value="2"/>
</dbReference>
<dbReference type="Proteomes" id="UP000178943">
    <property type="component" value="Unassembled WGS sequence"/>
</dbReference>
<comment type="caution">
    <text evidence="2">The sequence shown here is derived from an EMBL/GenBank/DDBJ whole genome shotgun (WGS) entry which is preliminary data.</text>
</comment>
<dbReference type="AlphaFoldDB" id="A0A1F5VEI1"/>
<name>A0A1F5VEI1_9BACT</name>
<organism evidence="2 3">
    <name type="scientific">Candidatus Fischerbacteria bacterium RBG_13_37_8</name>
    <dbReference type="NCBI Taxonomy" id="1817863"/>
    <lineage>
        <taxon>Bacteria</taxon>
        <taxon>Candidatus Fischeribacteriota</taxon>
    </lineage>
</organism>
<feature type="transmembrane region" description="Helical" evidence="1">
    <location>
        <begin position="32"/>
        <end position="51"/>
    </location>
</feature>
<evidence type="ECO:0000313" key="3">
    <source>
        <dbReference type="Proteomes" id="UP000178943"/>
    </source>
</evidence>
<protein>
    <submittedName>
        <fullName evidence="2">Uncharacterized protein</fullName>
    </submittedName>
</protein>
<keyword evidence="1" id="KW-0472">Membrane</keyword>
<evidence type="ECO:0000313" key="2">
    <source>
        <dbReference type="EMBL" id="OGF61825.1"/>
    </source>
</evidence>
<dbReference type="SUPFAM" id="SSF48452">
    <property type="entry name" value="TPR-like"/>
    <property type="match status" value="2"/>
</dbReference>
<dbReference type="InterPro" id="IPR011990">
    <property type="entry name" value="TPR-like_helical_dom_sf"/>
</dbReference>
<evidence type="ECO:0000256" key="1">
    <source>
        <dbReference type="SAM" id="Phobius"/>
    </source>
</evidence>
<gene>
    <name evidence="2" type="ORF">A2Y62_20635</name>
</gene>
<dbReference type="EMBL" id="MFGW01000187">
    <property type="protein sequence ID" value="OGF61825.1"/>
    <property type="molecule type" value="Genomic_DNA"/>
</dbReference>
<sequence length="415" mass="49150">MNMNEQGTEGRIKVEYMCLFFYIKIMVQKQRIYTLCIILIACFSCIPGWPLCTLPDDNPSDVYIIEGINAATNFDFSTAHENFTQLHNLDNNHPAPYFYFGWLLTRMQDFYMNKDYNDILRYLKYADSLADKKLKQHPNNIEALFYKAASKALVAYIDGLKESWWNAAQAGKSMRSYSKKIIELQPDNPDALYFLGTYDYFSDSLPAAQKFIRTLLLIPGGNKERGLHELQEVSEKGYYTKIEAKRTLLIIYVYFEKDCEHAENIAFNLMEEFPNNPFFRLMLSQCYYMKKEWQQSAKILEDVPDSISYLKKYGYSSLLYEIKYWLARTYLHLEEYQQAETILLTIIQDKPKEPAWLYQWALLSLAQCYDIQGDEKHSMIYYRKALQIKNYKDAHSKIKWRLSRRTVLLLEYTDY</sequence>
<proteinExistence type="predicted"/>
<keyword evidence="1" id="KW-0812">Transmembrane</keyword>